<keyword evidence="3" id="KW-1134">Transmembrane beta strand</keyword>
<dbReference type="Pfam" id="PF07715">
    <property type="entry name" value="Plug"/>
    <property type="match status" value="1"/>
</dbReference>
<dbReference type="InterPro" id="IPR012910">
    <property type="entry name" value="Plug_dom"/>
</dbReference>
<evidence type="ECO:0000256" key="5">
    <source>
        <dbReference type="ARBA" id="ARBA00022729"/>
    </source>
</evidence>
<comment type="subcellular location">
    <subcellularLocation>
        <location evidence="1">Cell outer membrane</location>
        <topology evidence="1">Multi-pass membrane protein</topology>
    </subcellularLocation>
</comment>
<dbReference type="RefSeq" id="WP_115170379.1">
    <property type="nucleotide sequence ID" value="NZ_UGYW01000002.1"/>
</dbReference>
<evidence type="ECO:0000259" key="9">
    <source>
        <dbReference type="Pfam" id="PF07715"/>
    </source>
</evidence>
<dbReference type="SUPFAM" id="SSF56935">
    <property type="entry name" value="Porins"/>
    <property type="match status" value="1"/>
</dbReference>
<dbReference type="InterPro" id="IPR037066">
    <property type="entry name" value="Plug_dom_sf"/>
</dbReference>
<name>A0A380CBN7_SPHSI</name>
<dbReference type="Gene3D" id="2.170.130.10">
    <property type="entry name" value="TonB-dependent receptor, plug domain"/>
    <property type="match status" value="1"/>
</dbReference>
<evidence type="ECO:0000256" key="2">
    <source>
        <dbReference type="ARBA" id="ARBA00022448"/>
    </source>
</evidence>
<feature type="signal peptide" evidence="8">
    <location>
        <begin position="1"/>
        <end position="16"/>
    </location>
</feature>
<evidence type="ECO:0000256" key="1">
    <source>
        <dbReference type="ARBA" id="ARBA00004571"/>
    </source>
</evidence>
<gene>
    <name evidence="10" type="ORF">NCTC11388_02549</name>
</gene>
<evidence type="ECO:0000256" key="3">
    <source>
        <dbReference type="ARBA" id="ARBA00022452"/>
    </source>
</evidence>
<dbReference type="EMBL" id="UGYW01000002">
    <property type="protein sequence ID" value="SUJ16204.1"/>
    <property type="molecule type" value="Genomic_DNA"/>
</dbReference>
<proteinExistence type="predicted"/>
<protein>
    <submittedName>
        <fullName evidence="10">TonB-linked outer membrane protein, SusC/RagA family</fullName>
    </submittedName>
</protein>
<keyword evidence="5 8" id="KW-0732">Signal</keyword>
<evidence type="ECO:0000256" key="4">
    <source>
        <dbReference type="ARBA" id="ARBA00022692"/>
    </source>
</evidence>
<reference evidence="10 11" key="1">
    <citation type="submission" date="2018-06" db="EMBL/GenBank/DDBJ databases">
        <authorList>
            <consortium name="Pathogen Informatics"/>
            <person name="Doyle S."/>
        </authorList>
    </citation>
    <scope>NUCLEOTIDE SEQUENCE [LARGE SCALE GENOMIC DNA]</scope>
    <source>
        <strain evidence="10 11">NCTC11388</strain>
    </source>
</reference>
<dbReference type="SUPFAM" id="SSF49464">
    <property type="entry name" value="Carboxypeptidase regulatory domain-like"/>
    <property type="match status" value="1"/>
</dbReference>
<dbReference type="Pfam" id="PF13715">
    <property type="entry name" value="CarbopepD_reg_2"/>
    <property type="match status" value="1"/>
</dbReference>
<accession>A0A380CBN7</accession>
<evidence type="ECO:0000256" key="6">
    <source>
        <dbReference type="ARBA" id="ARBA00023136"/>
    </source>
</evidence>
<evidence type="ECO:0000313" key="11">
    <source>
        <dbReference type="Proteomes" id="UP000254893"/>
    </source>
</evidence>
<dbReference type="InterPro" id="IPR036942">
    <property type="entry name" value="Beta-barrel_TonB_sf"/>
</dbReference>
<keyword evidence="6" id="KW-0472">Membrane</keyword>
<dbReference type="GO" id="GO:0015344">
    <property type="term" value="F:siderophore uptake transmembrane transporter activity"/>
    <property type="evidence" value="ECO:0007669"/>
    <property type="project" value="TreeGrafter"/>
</dbReference>
<dbReference type="PANTHER" id="PTHR30069:SF29">
    <property type="entry name" value="HEMOGLOBIN AND HEMOGLOBIN-HAPTOGLOBIN-BINDING PROTEIN 1-RELATED"/>
    <property type="match status" value="1"/>
</dbReference>
<dbReference type="PANTHER" id="PTHR30069">
    <property type="entry name" value="TONB-DEPENDENT OUTER MEMBRANE RECEPTOR"/>
    <property type="match status" value="1"/>
</dbReference>
<dbReference type="Gene3D" id="2.60.40.1120">
    <property type="entry name" value="Carboxypeptidase-like, regulatory domain"/>
    <property type="match status" value="1"/>
</dbReference>
<dbReference type="InterPro" id="IPR008969">
    <property type="entry name" value="CarboxyPept-like_regulatory"/>
</dbReference>
<keyword evidence="2" id="KW-0813">Transport</keyword>
<dbReference type="InterPro" id="IPR039426">
    <property type="entry name" value="TonB-dep_rcpt-like"/>
</dbReference>
<sequence>MRVLIFLLFMQTAVFAQTQITGRITDKSNRPVPRASIYLIGTYDGTTSDSSGNFSFRTTETGTKELKVTAIGYQSALLPIQTAQTSFLQIQLAEAALQLDEIAISAGMLQAGDKAKGSVMTPLEIVTTAGSMGNIIAGLATLPGAQVAGESGRLMVRGGSSSETSTYVNGIQASQPYTSAPNDSPVRGRFSPFLFKGINLSTGGYSAEYGNALSGVLLLNTADKIEDPKSELSLSSVGVGLGTTQAWKNNSLSFNGSYSNLRPYVKLITQQLDWIDPYQSGSGEMIYRHQSANSFLNIYGSFNIERFSLRQQHIDYTEPVYVKRKTDNIYLNINYKQKLSRDWRMESGIGADRKIDNTYFNESYIPDQDFSLHIKEKLSKTWNQRLRTSFGGDFFYSRYKERYTDPERSFAYGYTSQIGALYTETDYAFSTKWITKLGVRVSQTNMQDGVILEPRVSLGYLINRSSQLSLAYGDFHQQADPNILKYANRLDWMSSRHFILNYMYETKGRTLRIEAYRKTYDQLVQYNTARPTYQSVYSNGGKGFAEGIDILYRDNTSIRNLQYWVSYSYTHTRRQEANYPMEVTPSYVADHALSVVSKYWISDLKSQLSLTGSYVSGRPYNDPNSADFMQQKTKGYSQVAMSWSYLLSQQKILFFSVSNLLGNKPVYGYNYASQASPQGVFARQAITPVAKRFVFVGFFMTISRNKKDNQLDNL</sequence>
<dbReference type="Proteomes" id="UP000254893">
    <property type="component" value="Unassembled WGS sequence"/>
</dbReference>
<feature type="chain" id="PRO_5016673269" evidence="8">
    <location>
        <begin position="17"/>
        <end position="714"/>
    </location>
</feature>
<dbReference type="GO" id="GO:0009279">
    <property type="term" value="C:cell outer membrane"/>
    <property type="evidence" value="ECO:0007669"/>
    <property type="project" value="UniProtKB-SubCell"/>
</dbReference>
<dbReference type="Gene3D" id="2.40.170.20">
    <property type="entry name" value="TonB-dependent receptor, beta-barrel domain"/>
    <property type="match status" value="1"/>
</dbReference>
<organism evidence="10 11">
    <name type="scientific">Sphingobacterium spiritivorum</name>
    <name type="common">Flavobacterium spiritivorum</name>
    <dbReference type="NCBI Taxonomy" id="258"/>
    <lineage>
        <taxon>Bacteria</taxon>
        <taxon>Pseudomonadati</taxon>
        <taxon>Bacteroidota</taxon>
        <taxon>Sphingobacteriia</taxon>
        <taxon>Sphingobacteriales</taxon>
        <taxon>Sphingobacteriaceae</taxon>
        <taxon>Sphingobacterium</taxon>
    </lineage>
</organism>
<dbReference type="GO" id="GO:0044718">
    <property type="term" value="P:siderophore transmembrane transport"/>
    <property type="evidence" value="ECO:0007669"/>
    <property type="project" value="TreeGrafter"/>
</dbReference>
<evidence type="ECO:0000313" key="10">
    <source>
        <dbReference type="EMBL" id="SUJ16204.1"/>
    </source>
</evidence>
<feature type="domain" description="TonB-dependent receptor plug" evidence="9">
    <location>
        <begin position="133"/>
        <end position="216"/>
    </location>
</feature>
<evidence type="ECO:0000256" key="7">
    <source>
        <dbReference type="ARBA" id="ARBA00023237"/>
    </source>
</evidence>
<keyword evidence="4" id="KW-0812">Transmembrane</keyword>
<dbReference type="AlphaFoldDB" id="A0A380CBN7"/>
<keyword evidence="7" id="KW-0998">Cell outer membrane</keyword>
<evidence type="ECO:0000256" key="8">
    <source>
        <dbReference type="SAM" id="SignalP"/>
    </source>
</evidence>